<keyword evidence="3" id="KW-1185">Reference proteome</keyword>
<dbReference type="EMBL" id="WNYA01027497">
    <property type="protein sequence ID" value="KAG8537706.1"/>
    <property type="molecule type" value="Genomic_DNA"/>
</dbReference>
<gene>
    <name evidence="2" type="ORF">GDO81_024049</name>
</gene>
<keyword evidence="1" id="KW-0732">Signal</keyword>
<evidence type="ECO:0008006" key="4">
    <source>
        <dbReference type="Google" id="ProtNLM"/>
    </source>
</evidence>
<dbReference type="AlphaFoldDB" id="A0AAV6YL86"/>
<organism evidence="2 3">
    <name type="scientific">Engystomops pustulosus</name>
    <name type="common">Tungara frog</name>
    <name type="synonym">Physalaemus pustulosus</name>
    <dbReference type="NCBI Taxonomy" id="76066"/>
    <lineage>
        <taxon>Eukaryota</taxon>
        <taxon>Metazoa</taxon>
        <taxon>Chordata</taxon>
        <taxon>Craniata</taxon>
        <taxon>Vertebrata</taxon>
        <taxon>Euteleostomi</taxon>
        <taxon>Amphibia</taxon>
        <taxon>Batrachia</taxon>
        <taxon>Anura</taxon>
        <taxon>Neobatrachia</taxon>
        <taxon>Hyloidea</taxon>
        <taxon>Leptodactylidae</taxon>
        <taxon>Leiuperinae</taxon>
        <taxon>Engystomops</taxon>
    </lineage>
</organism>
<sequence>MHIAHNETVSSPTSLLFHNTLLLLHLLCLPPPLPAPDKEHLSVACNPPHTAAGRKSVSTLDCRGGRARVQGAERQKLGCTTVTQKSKIAPITTSQKLQGRVQGATAIVYSRTDRDRL</sequence>
<evidence type="ECO:0000313" key="2">
    <source>
        <dbReference type="EMBL" id="KAG8537706.1"/>
    </source>
</evidence>
<evidence type="ECO:0000256" key="1">
    <source>
        <dbReference type="SAM" id="SignalP"/>
    </source>
</evidence>
<proteinExistence type="predicted"/>
<protein>
    <recommendedName>
        <fullName evidence="4">Secreted protein</fullName>
    </recommendedName>
</protein>
<comment type="caution">
    <text evidence="2">The sequence shown here is derived from an EMBL/GenBank/DDBJ whole genome shotgun (WGS) entry which is preliminary data.</text>
</comment>
<name>A0AAV6YL86_ENGPU</name>
<accession>A0AAV6YL86</accession>
<reference evidence="2" key="1">
    <citation type="thesis" date="2020" institute="ProQuest LLC" country="789 East Eisenhower Parkway, Ann Arbor, MI, USA">
        <title>Comparative Genomics and Chromosome Evolution.</title>
        <authorList>
            <person name="Mudd A.B."/>
        </authorList>
    </citation>
    <scope>NUCLEOTIDE SEQUENCE</scope>
    <source>
        <strain evidence="2">237g6f4</strain>
        <tissue evidence="2">Blood</tissue>
    </source>
</reference>
<feature type="signal peptide" evidence="1">
    <location>
        <begin position="1"/>
        <end position="35"/>
    </location>
</feature>
<dbReference type="Proteomes" id="UP000824782">
    <property type="component" value="Unassembled WGS sequence"/>
</dbReference>
<feature type="chain" id="PRO_5043350040" description="Secreted protein" evidence="1">
    <location>
        <begin position="36"/>
        <end position="117"/>
    </location>
</feature>
<evidence type="ECO:0000313" key="3">
    <source>
        <dbReference type="Proteomes" id="UP000824782"/>
    </source>
</evidence>